<keyword evidence="2" id="KW-0560">Oxidoreductase</keyword>
<comment type="similarity">
    <text evidence="1 3">Belongs to the short-chain dehydrogenases/reductases (SDR) family.</text>
</comment>
<protein>
    <submittedName>
        <fullName evidence="4">Oxidoreductase</fullName>
    </submittedName>
</protein>
<sequence length="261" mass="27533">MNALNDSNALPASQAKIAVVTGAGSGIGRAVAVELLRTGWSVALAGRKPETLEETAALVPEAPSLVVRTDVSRPDDVAALFDAARERFGRLDLLFNNAGTFGPGGVPVEELPYEAWQHVVNTNLNGAFLCAQAAYRQMKEQDPQGGRIINNGSISAHTPRPLSVAYTATKHALTGLTKSLSLDGRPYRIACGQIDIGNAATDMTERMQTGALQANGETAVEPVMDVADVARTVRHMAELPLEANVQFATVLATAMPYVGRG</sequence>
<dbReference type="RefSeq" id="WP_067363252.1">
    <property type="nucleotide sequence ID" value="NZ_BDQI01000002.1"/>
</dbReference>
<evidence type="ECO:0000256" key="2">
    <source>
        <dbReference type="ARBA" id="ARBA00023002"/>
    </source>
</evidence>
<evidence type="ECO:0000313" key="5">
    <source>
        <dbReference type="Proteomes" id="UP000217446"/>
    </source>
</evidence>
<dbReference type="InterPro" id="IPR020904">
    <property type="entry name" value="Sc_DH/Rdtase_CS"/>
</dbReference>
<reference evidence="5" key="1">
    <citation type="submission" date="2017-05" db="EMBL/GenBank/DDBJ databases">
        <title>Streptomyces olivochromogenes NBRC 3561 whole genome shotgun sequence.</title>
        <authorList>
            <person name="Dohra H."/>
            <person name="Kodani S."/>
        </authorList>
    </citation>
    <scope>NUCLEOTIDE SEQUENCE [LARGE SCALE GENOMIC DNA]</scope>
    <source>
        <strain evidence="5">NBRC 3561</strain>
    </source>
</reference>
<organism evidence="4 5">
    <name type="scientific">Streptomyces olivochromogenes</name>
    <dbReference type="NCBI Taxonomy" id="1963"/>
    <lineage>
        <taxon>Bacteria</taxon>
        <taxon>Bacillati</taxon>
        <taxon>Actinomycetota</taxon>
        <taxon>Actinomycetes</taxon>
        <taxon>Kitasatosporales</taxon>
        <taxon>Streptomycetaceae</taxon>
        <taxon>Streptomyces</taxon>
    </lineage>
</organism>
<dbReference type="PANTHER" id="PTHR43669:SF12">
    <property type="entry name" value="BLR5618 PROTEIN"/>
    <property type="match status" value="1"/>
</dbReference>
<dbReference type="FunFam" id="3.40.50.720:FF:000084">
    <property type="entry name" value="Short-chain dehydrogenase reductase"/>
    <property type="match status" value="1"/>
</dbReference>
<dbReference type="Pfam" id="PF00106">
    <property type="entry name" value="adh_short"/>
    <property type="match status" value="1"/>
</dbReference>
<dbReference type="PROSITE" id="PS00061">
    <property type="entry name" value="ADH_SHORT"/>
    <property type="match status" value="1"/>
</dbReference>
<evidence type="ECO:0000313" key="4">
    <source>
        <dbReference type="EMBL" id="GAX49729.1"/>
    </source>
</evidence>
<dbReference type="EMBL" id="BDQI01000002">
    <property type="protein sequence ID" value="GAX49729.1"/>
    <property type="molecule type" value="Genomic_DNA"/>
</dbReference>
<dbReference type="SUPFAM" id="SSF51735">
    <property type="entry name" value="NAD(P)-binding Rossmann-fold domains"/>
    <property type="match status" value="1"/>
</dbReference>
<dbReference type="AlphaFoldDB" id="A0A250V6I7"/>
<dbReference type="PRINTS" id="PR00080">
    <property type="entry name" value="SDRFAMILY"/>
</dbReference>
<dbReference type="PANTHER" id="PTHR43669">
    <property type="entry name" value="5-KETO-D-GLUCONATE 5-REDUCTASE"/>
    <property type="match status" value="1"/>
</dbReference>
<proteinExistence type="inferred from homology"/>
<dbReference type="InterPro" id="IPR002347">
    <property type="entry name" value="SDR_fam"/>
</dbReference>
<evidence type="ECO:0000256" key="1">
    <source>
        <dbReference type="ARBA" id="ARBA00006484"/>
    </source>
</evidence>
<dbReference type="Gene3D" id="3.40.50.720">
    <property type="entry name" value="NAD(P)-binding Rossmann-like Domain"/>
    <property type="match status" value="1"/>
</dbReference>
<name>A0A250V6I7_STROL</name>
<dbReference type="Proteomes" id="UP000217446">
    <property type="component" value="Unassembled WGS sequence"/>
</dbReference>
<dbReference type="CDD" id="cd05233">
    <property type="entry name" value="SDR_c"/>
    <property type="match status" value="1"/>
</dbReference>
<gene>
    <name evidence="4" type="ORF">SO3561_01218</name>
</gene>
<keyword evidence="5" id="KW-1185">Reference proteome</keyword>
<dbReference type="STRING" id="1963.AQJ27_06710"/>
<dbReference type="InterPro" id="IPR036291">
    <property type="entry name" value="NAD(P)-bd_dom_sf"/>
</dbReference>
<dbReference type="PRINTS" id="PR00081">
    <property type="entry name" value="GDHRDH"/>
</dbReference>
<dbReference type="GO" id="GO:0016491">
    <property type="term" value="F:oxidoreductase activity"/>
    <property type="evidence" value="ECO:0007669"/>
    <property type="project" value="UniProtKB-KW"/>
</dbReference>
<comment type="caution">
    <text evidence="4">The sequence shown here is derived from an EMBL/GenBank/DDBJ whole genome shotgun (WGS) entry which is preliminary data.</text>
</comment>
<accession>A0A250V6I7</accession>
<evidence type="ECO:0000256" key="3">
    <source>
        <dbReference type="RuleBase" id="RU000363"/>
    </source>
</evidence>